<comment type="caution">
    <text evidence="6">The sequence shown here is derived from an EMBL/GenBank/DDBJ whole genome shotgun (WGS) entry which is preliminary data.</text>
</comment>
<dbReference type="PROSITE" id="PS50088">
    <property type="entry name" value="ANK_REPEAT"/>
    <property type="match status" value="6"/>
</dbReference>
<dbReference type="Pfam" id="PF00023">
    <property type="entry name" value="Ank"/>
    <property type="match status" value="1"/>
</dbReference>
<dbReference type="AlphaFoldDB" id="A0A851LGU5"/>
<keyword evidence="2 3" id="KW-0040">ANK repeat</keyword>
<dbReference type="SUPFAM" id="SSF48403">
    <property type="entry name" value="Ankyrin repeat"/>
    <property type="match status" value="1"/>
</dbReference>
<dbReference type="SMART" id="SM00248">
    <property type="entry name" value="ANK"/>
    <property type="match status" value="8"/>
</dbReference>
<keyword evidence="4" id="KW-0175">Coiled coil</keyword>
<feature type="compositionally biased region" description="Basic residues" evidence="5">
    <location>
        <begin position="629"/>
        <end position="642"/>
    </location>
</feature>
<feature type="repeat" description="ANK" evidence="3">
    <location>
        <begin position="107"/>
        <end position="139"/>
    </location>
</feature>
<feature type="repeat" description="ANK" evidence="3">
    <location>
        <begin position="74"/>
        <end position="106"/>
    </location>
</feature>
<feature type="non-terminal residue" evidence="6">
    <location>
        <position position="737"/>
    </location>
</feature>
<reference evidence="6" key="1">
    <citation type="submission" date="2019-09" db="EMBL/GenBank/DDBJ databases">
        <title>Bird 10,000 Genomes (B10K) Project - Family phase.</title>
        <authorList>
            <person name="Zhang G."/>
        </authorList>
    </citation>
    <scope>NUCLEOTIDE SEQUENCE</scope>
    <source>
        <strain evidence="6">B10K-CU-031-40</strain>
    </source>
</reference>
<evidence type="ECO:0000313" key="6">
    <source>
        <dbReference type="EMBL" id="NXC14334.1"/>
    </source>
</evidence>
<evidence type="ECO:0000256" key="3">
    <source>
        <dbReference type="PROSITE-ProRule" id="PRU00023"/>
    </source>
</evidence>
<evidence type="ECO:0000256" key="1">
    <source>
        <dbReference type="ARBA" id="ARBA00022737"/>
    </source>
</evidence>
<dbReference type="PROSITE" id="PS50297">
    <property type="entry name" value="ANK_REP_REGION"/>
    <property type="match status" value="6"/>
</dbReference>
<dbReference type="PANTHER" id="PTHR24166">
    <property type="entry name" value="ROLLING PEBBLES, ISOFORM B"/>
    <property type="match status" value="1"/>
</dbReference>
<dbReference type="FunFam" id="1.25.40.20:FF:000122">
    <property type="entry name" value="ankyrin repeat domain-containing protein 6"/>
    <property type="match status" value="1"/>
</dbReference>
<keyword evidence="7" id="KW-1185">Reference proteome</keyword>
<dbReference type="OrthoDB" id="424503at2759"/>
<evidence type="ECO:0000256" key="2">
    <source>
        <dbReference type="ARBA" id="ARBA00023043"/>
    </source>
</evidence>
<feature type="repeat" description="ANK" evidence="3">
    <location>
        <begin position="173"/>
        <end position="205"/>
    </location>
</feature>
<dbReference type="InterPro" id="IPR002110">
    <property type="entry name" value="Ankyrin_rpt"/>
</dbReference>
<dbReference type="Gene3D" id="1.25.40.20">
    <property type="entry name" value="Ankyrin repeat-containing domain"/>
    <property type="match status" value="3"/>
</dbReference>
<feature type="compositionally biased region" description="Polar residues" evidence="5">
    <location>
        <begin position="356"/>
        <end position="368"/>
    </location>
</feature>
<dbReference type="Proteomes" id="UP000621168">
    <property type="component" value="Unassembled WGS sequence"/>
</dbReference>
<feature type="region of interest" description="Disordered" evidence="5">
    <location>
        <begin position="269"/>
        <end position="385"/>
    </location>
</feature>
<feature type="region of interest" description="Disordered" evidence="5">
    <location>
        <begin position="516"/>
        <end position="554"/>
    </location>
</feature>
<feature type="coiled-coil region" evidence="4">
    <location>
        <begin position="705"/>
        <end position="732"/>
    </location>
</feature>
<dbReference type="PRINTS" id="PR01415">
    <property type="entry name" value="ANKYRIN"/>
</dbReference>
<dbReference type="InterPro" id="IPR036770">
    <property type="entry name" value="Ankyrin_rpt-contain_sf"/>
</dbReference>
<feature type="compositionally biased region" description="Basic and acidic residues" evidence="5">
    <location>
        <begin position="280"/>
        <end position="296"/>
    </location>
</feature>
<feature type="non-terminal residue" evidence="6">
    <location>
        <position position="1"/>
    </location>
</feature>
<evidence type="ECO:0000256" key="5">
    <source>
        <dbReference type="SAM" id="MobiDB-lite"/>
    </source>
</evidence>
<feature type="region of interest" description="Disordered" evidence="5">
    <location>
        <begin position="604"/>
        <end position="671"/>
    </location>
</feature>
<dbReference type="Pfam" id="PF13637">
    <property type="entry name" value="Ank_4"/>
    <property type="match status" value="1"/>
</dbReference>
<protein>
    <submittedName>
        <fullName evidence="6">ANKR6 protein</fullName>
    </submittedName>
</protein>
<evidence type="ECO:0000313" key="7">
    <source>
        <dbReference type="Proteomes" id="UP000621168"/>
    </source>
</evidence>
<feature type="compositionally biased region" description="Basic and acidic residues" evidence="5">
    <location>
        <begin position="315"/>
        <end position="326"/>
    </location>
</feature>
<dbReference type="FunFam" id="1.25.40.20:FF:000357">
    <property type="entry name" value="ankyrin repeat domain-containing protein 6 isoform X1"/>
    <property type="match status" value="1"/>
</dbReference>
<feature type="repeat" description="ANK" evidence="3">
    <location>
        <begin position="206"/>
        <end position="238"/>
    </location>
</feature>
<evidence type="ECO:0000256" key="4">
    <source>
        <dbReference type="SAM" id="Coils"/>
    </source>
</evidence>
<dbReference type="Pfam" id="PF12796">
    <property type="entry name" value="Ank_2"/>
    <property type="match status" value="2"/>
</dbReference>
<gene>
    <name evidence="6" type="primary">Ankrd6</name>
    <name evidence="6" type="ORF">CORCRI_R04800</name>
</gene>
<accession>A0A851LGU5</accession>
<feature type="compositionally biased region" description="Basic residues" evidence="5">
    <location>
        <begin position="269"/>
        <end position="279"/>
    </location>
</feature>
<dbReference type="InterPro" id="IPR050889">
    <property type="entry name" value="Dendritic_Spine_Reg/Scaffold"/>
</dbReference>
<dbReference type="EMBL" id="WBMX01000685">
    <property type="protein sequence ID" value="NXC14334.1"/>
    <property type="molecule type" value="Genomic_DNA"/>
</dbReference>
<organism evidence="6 7">
    <name type="scientific">Corythaeola cristata</name>
    <name type="common">Great blue turaco</name>
    <dbReference type="NCBI Taxonomy" id="103954"/>
    <lineage>
        <taxon>Eukaryota</taxon>
        <taxon>Metazoa</taxon>
        <taxon>Chordata</taxon>
        <taxon>Craniata</taxon>
        <taxon>Vertebrata</taxon>
        <taxon>Euteleostomi</taxon>
        <taxon>Archelosauria</taxon>
        <taxon>Archosauria</taxon>
        <taxon>Dinosauria</taxon>
        <taxon>Saurischia</taxon>
        <taxon>Theropoda</taxon>
        <taxon>Coelurosauria</taxon>
        <taxon>Aves</taxon>
        <taxon>Neognathae</taxon>
        <taxon>Neoaves</taxon>
        <taxon>Otidimorphae</taxon>
        <taxon>Musophagiformes</taxon>
        <taxon>Musophagidae</taxon>
        <taxon>Corythaeola</taxon>
    </lineage>
</organism>
<dbReference type="PANTHER" id="PTHR24166:SF48">
    <property type="entry name" value="PROTEIN VAPYRIN"/>
    <property type="match status" value="1"/>
</dbReference>
<feature type="repeat" description="ANK" evidence="3">
    <location>
        <begin position="41"/>
        <end position="73"/>
    </location>
</feature>
<name>A0A851LGU5_CORCR</name>
<sequence>MSQQDVVAVLSERLLIAAYKGQVENVVQLINRGAKVAVTKHGRTPLHLAAHKGHLHVVQVLLKAGCDLDIQDDGDQTALHRAAVVGNTDVIATLIQEGCALDRQDKDGNTALHEACWHGFSQSAKVLVKAGANVLAKNKAGNTPLHLACQNSHSQSTRVLLLGGSRADLKNNAGDTCLHVAARYNHLPIIRVLLSAFCSVHEKNQAGDTALHVAAALNHRKVVKLLLEAGADASVVNNAGQTALEVARQHNNPEVALLLTKASQVSRFNRGRSLRKKRERLKEERRAQSVPRDEVVQSKGSVSAADDTPSSDQPPQRKSDLKDEPRSTSPDPKGKKSKKKKPKEKVSALSDPISPADQQTLPRPQQNVPKRRSKHHCSSPPPPHEVRAYQLYTLYRGKDGKVLQAPINGCRCEPLINKLENQLEATVEEIKAEFGTVQDKMNVKLGQMESKTQHQLRVLDKLMAERLSAERTECLHRLQQHTELEKNEGEKRQISLVDELKTWCMLKIQNLELKLSGDSRSSRPKSTLSTCESLTETLDTENNPHSTEQQLIVGGPVSSSALAQDVRPKDKAVSASTFHRFQQELPSSELLSSKSRHIKVQAALQPLTEPAKTEPQSGCFIDKGTQTKKSSKSGQSRHKALHHAAGAHQSQEQQPSALPAGQPPAPPLPNTSQALEITQYFFEAVSTQMEKWYERKIEEARCQANQKAQQDKAALKEHIKSLEEELSKLRTKVQKES</sequence>
<keyword evidence="1" id="KW-0677">Repeat</keyword>
<feature type="compositionally biased region" description="Low complexity" evidence="5">
    <location>
        <begin position="526"/>
        <end position="541"/>
    </location>
</feature>
<proteinExistence type="predicted"/>
<feature type="repeat" description="ANK" evidence="3">
    <location>
        <begin position="140"/>
        <end position="172"/>
    </location>
</feature>